<dbReference type="AlphaFoldDB" id="A0A1H3RSL3"/>
<dbReference type="PANTHER" id="PTHR34477:SF1">
    <property type="entry name" value="UPF0213 PROTEIN YHBQ"/>
    <property type="match status" value="1"/>
</dbReference>
<dbReference type="SMART" id="SM00465">
    <property type="entry name" value="GIYc"/>
    <property type="match status" value="1"/>
</dbReference>
<keyword evidence="3" id="KW-0378">Hydrolase</keyword>
<accession>A0A1H3RSL3</accession>
<feature type="domain" description="GIY-YIG" evidence="2">
    <location>
        <begin position="1"/>
        <end position="75"/>
    </location>
</feature>
<dbReference type="SUPFAM" id="SSF82771">
    <property type="entry name" value="GIY-YIG endonuclease"/>
    <property type="match status" value="1"/>
</dbReference>
<organism evidence="3 4">
    <name type="scientific">Proteiniborus ethanoligenes</name>
    <dbReference type="NCBI Taxonomy" id="415015"/>
    <lineage>
        <taxon>Bacteria</taxon>
        <taxon>Bacillati</taxon>
        <taxon>Bacillota</taxon>
        <taxon>Clostridia</taxon>
        <taxon>Eubacteriales</taxon>
        <taxon>Proteiniborus</taxon>
    </lineage>
</organism>
<protein>
    <submittedName>
        <fullName evidence="3">Putative endonuclease</fullName>
    </submittedName>
</protein>
<dbReference type="GO" id="GO:0004519">
    <property type="term" value="F:endonuclease activity"/>
    <property type="evidence" value="ECO:0007669"/>
    <property type="project" value="UniProtKB-KW"/>
</dbReference>
<dbReference type="InterPro" id="IPR050190">
    <property type="entry name" value="UPF0213_domain"/>
</dbReference>
<proteinExistence type="inferred from homology"/>
<gene>
    <name evidence="3" type="ORF">SAMN05660462_02535</name>
</gene>
<evidence type="ECO:0000259" key="2">
    <source>
        <dbReference type="PROSITE" id="PS50164"/>
    </source>
</evidence>
<dbReference type="Proteomes" id="UP000198625">
    <property type="component" value="Unassembled WGS sequence"/>
</dbReference>
<dbReference type="Gene3D" id="3.40.1440.10">
    <property type="entry name" value="GIY-YIG endonuclease"/>
    <property type="match status" value="1"/>
</dbReference>
<dbReference type="PROSITE" id="PS50164">
    <property type="entry name" value="GIY_YIG"/>
    <property type="match status" value="1"/>
</dbReference>
<sequence length="87" mass="10232">MVYVYMVRCKNNALYTGWTTDLERRIIEHNNGTGSKYTRANRPVELVYFEEIDDKFAATKREYAIKQLNKAEKELLVSSFKLQTSCE</sequence>
<dbReference type="InterPro" id="IPR035901">
    <property type="entry name" value="GIY-YIG_endonuc_sf"/>
</dbReference>
<comment type="similarity">
    <text evidence="1">Belongs to the UPF0213 family.</text>
</comment>
<keyword evidence="4" id="KW-1185">Reference proteome</keyword>
<dbReference type="CDD" id="cd10456">
    <property type="entry name" value="GIY-YIG_UPF0213"/>
    <property type="match status" value="1"/>
</dbReference>
<dbReference type="STRING" id="415015.SAMN05660462_02535"/>
<keyword evidence="3" id="KW-0255">Endonuclease</keyword>
<dbReference type="OrthoDB" id="9807770at2"/>
<dbReference type="PANTHER" id="PTHR34477">
    <property type="entry name" value="UPF0213 PROTEIN YHBQ"/>
    <property type="match status" value="1"/>
</dbReference>
<evidence type="ECO:0000256" key="1">
    <source>
        <dbReference type="ARBA" id="ARBA00007435"/>
    </source>
</evidence>
<dbReference type="EMBL" id="FNQE01000031">
    <property type="protein sequence ID" value="SDZ28764.1"/>
    <property type="molecule type" value="Genomic_DNA"/>
</dbReference>
<dbReference type="RefSeq" id="WP_091731938.1">
    <property type="nucleotide sequence ID" value="NZ_FNQE01000031.1"/>
</dbReference>
<name>A0A1H3RSL3_9FIRM</name>
<keyword evidence="3" id="KW-0540">Nuclease</keyword>
<dbReference type="InterPro" id="IPR000305">
    <property type="entry name" value="GIY-YIG_endonuc"/>
</dbReference>
<dbReference type="Pfam" id="PF01541">
    <property type="entry name" value="GIY-YIG"/>
    <property type="match status" value="1"/>
</dbReference>
<reference evidence="3 4" key="1">
    <citation type="submission" date="2016-10" db="EMBL/GenBank/DDBJ databases">
        <authorList>
            <person name="de Groot N.N."/>
        </authorList>
    </citation>
    <scope>NUCLEOTIDE SEQUENCE [LARGE SCALE GENOMIC DNA]</scope>
    <source>
        <strain evidence="3 4">DSM 21650</strain>
    </source>
</reference>
<evidence type="ECO:0000313" key="4">
    <source>
        <dbReference type="Proteomes" id="UP000198625"/>
    </source>
</evidence>
<evidence type="ECO:0000313" key="3">
    <source>
        <dbReference type="EMBL" id="SDZ28764.1"/>
    </source>
</evidence>